<dbReference type="Gene3D" id="3.30.870.10">
    <property type="entry name" value="Endonuclease Chain A"/>
    <property type="match status" value="1"/>
</dbReference>
<proteinExistence type="predicted"/>
<keyword evidence="2" id="KW-1185">Reference proteome</keyword>
<protein>
    <recommendedName>
        <fullName evidence="3">PLD phosphodiesterase domain-containing protein</fullName>
    </recommendedName>
</protein>
<accession>A0A4Y9T4S4</accession>
<organism evidence="1 2">
    <name type="scientific">Massilia horti</name>
    <dbReference type="NCBI Taxonomy" id="2562153"/>
    <lineage>
        <taxon>Bacteria</taxon>
        <taxon>Pseudomonadati</taxon>
        <taxon>Pseudomonadota</taxon>
        <taxon>Betaproteobacteria</taxon>
        <taxon>Burkholderiales</taxon>
        <taxon>Oxalobacteraceae</taxon>
        <taxon>Telluria group</taxon>
        <taxon>Massilia</taxon>
    </lineage>
</organism>
<reference evidence="1 2" key="1">
    <citation type="submission" date="2019-03" db="EMBL/GenBank/DDBJ databases">
        <title>Draft genome of Massilia hortus sp. nov., a novel bacterial species of the Oxalobacteraceae family.</title>
        <authorList>
            <person name="Peta V."/>
            <person name="Raths R."/>
            <person name="Bucking H."/>
        </authorList>
    </citation>
    <scope>NUCLEOTIDE SEQUENCE [LARGE SCALE GENOMIC DNA]</scope>
    <source>
        <strain evidence="1 2">ONC3</strain>
    </source>
</reference>
<evidence type="ECO:0008006" key="3">
    <source>
        <dbReference type="Google" id="ProtNLM"/>
    </source>
</evidence>
<dbReference type="EMBL" id="SPUM01000047">
    <property type="protein sequence ID" value="TFW32911.1"/>
    <property type="molecule type" value="Genomic_DNA"/>
</dbReference>
<dbReference type="AlphaFoldDB" id="A0A4Y9T4S4"/>
<sequence>MIHSGTRSLLTDALTPPPGFLFDNGVATTYSLDLVTLLGLPLHLAWLGHAQENSGEFDLVAVMEALRRTAGQLTIFCQRGRMQAPRTASPLYGLLEGMVHEVTASHGGAFHPKVWLLRFTSEIDVPRLRLLVLSRNLTDDRSWDLSLSLEGTIGGKKLQANKPLCALLERTMKMSHKPLSRARRSNAESLVADVMRCEWDLPPGFNELRFHALGVGDKAKAWLPLPADGCWDTLGVISPFVRTEALRRLAESCKEAPFLITRAEELDALPVDAAEKFAAVWVMDERAEASDTEEAVVGRERGLHAKAYVGKRAWQTHLFVGSANASDAALVAGKNVEFMVELIGKASRVGKPGDWLSEDGIGPLLTEYVRSEPGDTATDRKQKQQLEDMRERLCSAQLSLRCKAVDGGWSVGLAGLDQFDLRDVKGWTWPVTVRSEAAVPIRCDEALLHLGVFSAQDITAFTGFRLALGKHELWFAQALHLLGAPADREGEMLRAALRNNDGFVRYLLLLLGDWEPGSGIGGGGKRGSGGARADGLPLFEMMARAYARDPGRLAHVSQVVARLRKESTAPDDEILSADFLKIWRCFEEALNEQGSE</sequence>
<comment type="caution">
    <text evidence="1">The sequence shown here is derived from an EMBL/GenBank/DDBJ whole genome shotgun (WGS) entry which is preliminary data.</text>
</comment>
<name>A0A4Y9T4S4_9BURK</name>
<dbReference type="InterPro" id="IPR059166">
    <property type="entry name" value="PLD-like_cat"/>
</dbReference>
<gene>
    <name evidence="1" type="ORF">E4O92_08275</name>
</gene>
<dbReference type="CDD" id="cd09176">
    <property type="entry name" value="PLDc_unchar6"/>
    <property type="match status" value="1"/>
</dbReference>
<dbReference type="RefSeq" id="WP_135189292.1">
    <property type="nucleotide sequence ID" value="NZ_SPUM01000047.1"/>
</dbReference>
<evidence type="ECO:0000313" key="2">
    <source>
        <dbReference type="Proteomes" id="UP000297258"/>
    </source>
</evidence>
<dbReference type="OrthoDB" id="369674at2"/>
<evidence type="ECO:0000313" key="1">
    <source>
        <dbReference type="EMBL" id="TFW32911.1"/>
    </source>
</evidence>
<dbReference type="Proteomes" id="UP000297258">
    <property type="component" value="Unassembled WGS sequence"/>
</dbReference>